<dbReference type="KEGG" id="nan:AArc1_2180"/>
<evidence type="ECO:0000313" key="3">
    <source>
        <dbReference type="Proteomes" id="UP000258707"/>
    </source>
</evidence>
<name>A0A346PG51_9EURY</name>
<dbReference type="RefSeq" id="WP_133412351.1">
    <property type="nucleotide sequence ID" value="NZ_CP024047.1"/>
</dbReference>
<protein>
    <submittedName>
        <fullName evidence="2">Uncharacterized protein</fullName>
    </submittedName>
</protein>
<reference evidence="3" key="1">
    <citation type="submission" date="2017-10" db="EMBL/GenBank/DDBJ databases">
        <title>Phenotypic and genomic properties of facultatively anaerobic sulfur-reducing natronoarchaea from hypersaline soda lakes.</title>
        <authorList>
            <person name="Sorokin D.Y."/>
            <person name="Kublanov I.V."/>
            <person name="Roman P."/>
            <person name="Sinninghe Damste J.S."/>
            <person name="Golyshin P.N."/>
            <person name="Rojo D."/>
            <person name="Ciordia S."/>
            <person name="Mena Md.C."/>
            <person name="Ferrer M."/>
            <person name="Messina E."/>
            <person name="Smedile F."/>
            <person name="La Spada G."/>
            <person name="La Cono V."/>
            <person name="Yakimov M.M."/>
        </authorList>
    </citation>
    <scope>NUCLEOTIDE SEQUENCE [LARGE SCALE GENOMIC DNA]</scope>
    <source>
        <strain evidence="3">AArc1</strain>
    </source>
</reference>
<keyword evidence="1" id="KW-0472">Membrane</keyword>
<dbReference type="Proteomes" id="UP000258707">
    <property type="component" value="Chromosome"/>
</dbReference>
<organism evidence="2 3">
    <name type="scientific">Natrarchaeobaculum sulfurireducens</name>
    <dbReference type="NCBI Taxonomy" id="2044521"/>
    <lineage>
        <taxon>Archaea</taxon>
        <taxon>Methanobacteriati</taxon>
        <taxon>Methanobacteriota</taxon>
        <taxon>Stenosarchaea group</taxon>
        <taxon>Halobacteria</taxon>
        <taxon>Halobacteriales</taxon>
        <taxon>Natrialbaceae</taxon>
        <taxon>Natrarchaeobaculum</taxon>
    </lineage>
</organism>
<keyword evidence="1" id="KW-1133">Transmembrane helix</keyword>
<feature type="transmembrane region" description="Helical" evidence="1">
    <location>
        <begin position="44"/>
        <end position="64"/>
    </location>
</feature>
<dbReference type="AlphaFoldDB" id="A0A346PG51"/>
<sequence>MRNSRAISFIISNLRKPTWGGLTFFLTVAGGGLSFVFTSGIGRMFSVGLGVAILSGVAVVNLYLKDITVGFVQTQPTTSAEAHYNKKYPVSDGFAEFNVFLNISSWVKDFRIEVQANGPFNVNVWEGPAPIKLDDGIIYCNDNIDEIAFTLQFAADPDDLGEGSYLVNLKNLDNHRSLYSFKLNTNPKLNTDHELDDLPSEALDELNLEPNEGTTRSAG</sequence>
<proteinExistence type="predicted"/>
<evidence type="ECO:0000256" key="1">
    <source>
        <dbReference type="SAM" id="Phobius"/>
    </source>
</evidence>
<feature type="transmembrane region" description="Helical" evidence="1">
    <location>
        <begin position="21"/>
        <end position="38"/>
    </location>
</feature>
<gene>
    <name evidence="2" type="ORF">AArc1_2180</name>
</gene>
<dbReference type="EMBL" id="CP024047">
    <property type="protein sequence ID" value="AXR78496.1"/>
    <property type="molecule type" value="Genomic_DNA"/>
</dbReference>
<evidence type="ECO:0000313" key="2">
    <source>
        <dbReference type="EMBL" id="AXR78496.1"/>
    </source>
</evidence>
<keyword evidence="1" id="KW-0812">Transmembrane</keyword>
<accession>A0A346PG51</accession>
<dbReference type="GeneID" id="39377389"/>